<comment type="caution">
    <text evidence="2">The sequence shown here is derived from an EMBL/GenBank/DDBJ whole genome shotgun (WGS) entry which is preliminary data.</text>
</comment>
<dbReference type="EMBL" id="LAZR01006327">
    <property type="protein sequence ID" value="KKM92981.1"/>
    <property type="molecule type" value="Genomic_DNA"/>
</dbReference>
<gene>
    <name evidence="2" type="ORF">LCGC14_1213000</name>
</gene>
<keyword evidence="1" id="KW-1133">Transmembrane helix</keyword>
<keyword evidence="1" id="KW-0812">Transmembrane</keyword>
<accession>A0A0F9M0V5</accession>
<keyword evidence="1" id="KW-0472">Membrane</keyword>
<name>A0A0F9M0V5_9ZZZZ</name>
<proteinExistence type="predicted"/>
<organism evidence="2">
    <name type="scientific">marine sediment metagenome</name>
    <dbReference type="NCBI Taxonomy" id="412755"/>
    <lineage>
        <taxon>unclassified sequences</taxon>
        <taxon>metagenomes</taxon>
        <taxon>ecological metagenomes</taxon>
    </lineage>
</organism>
<sequence>MLVLNTISRLLLSVFIFFFIIASSVTGSILKKIKLKLRISPYEIGSFELKLMRGYDEDSPVDSLVFENFSSNASSYSMSLCKEFRI</sequence>
<protein>
    <submittedName>
        <fullName evidence="2">Uncharacterized protein</fullName>
    </submittedName>
</protein>
<dbReference type="AlphaFoldDB" id="A0A0F9M0V5"/>
<reference evidence="2" key="1">
    <citation type="journal article" date="2015" name="Nature">
        <title>Complex archaea that bridge the gap between prokaryotes and eukaryotes.</title>
        <authorList>
            <person name="Spang A."/>
            <person name="Saw J.H."/>
            <person name="Jorgensen S.L."/>
            <person name="Zaremba-Niedzwiedzka K."/>
            <person name="Martijn J."/>
            <person name="Lind A.E."/>
            <person name="van Eijk R."/>
            <person name="Schleper C."/>
            <person name="Guy L."/>
            <person name="Ettema T.J."/>
        </authorList>
    </citation>
    <scope>NUCLEOTIDE SEQUENCE</scope>
</reference>
<evidence type="ECO:0000256" key="1">
    <source>
        <dbReference type="SAM" id="Phobius"/>
    </source>
</evidence>
<evidence type="ECO:0000313" key="2">
    <source>
        <dbReference type="EMBL" id="KKM92981.1"/>
    </source>
</evidence>
<feature type="transmembrane region" description="Helical" evidence="1">
    <location>
        <begin position="6"/>
        <end position="30"/>
    </location>
</feature>